<keyword evidence="2" id="KW-1185">Reference proteome</keyword>
<proteinExistence type="predicted"/>
<dbReference type="PANTHER" id="PTHR33116">
    <property type="entry name" value="REVERSE TRANSCRIPTASE ZINC-BINDING DOMAIN-CONTAINING PROTEIN-RELATED-RELATED"/>
    <property type="match status" value="1"/>
</dbReference>
<organism evidence="1 2">
    <name type="scientific">Morella rubra</name>
    <name type="common">Chinese bayberry</name>
    <dbReference type="NCBI Taxonomy" id="262757"/>
    <lineage>
        <taxon>Eukaryota</taxon>
        <taxon>Viridiplantae</taxon>
        <taxon>Streptophyta</taxon>
        <taxon>Embryophyta</taxon>
        <taxon>Tracheophyta</taxon>
        <taxon>Spermatophyta</taxon>
        <taxon>Magnoliopsida</taxon>
        <taxon>eudicotyledons</taxon>
        <taxon>Gunneridae</taxon>
        <taxon>Pentapetalae</taxon>
        <taxon>rosids</taxon>
        <taxon>fabids</taxon>
        <taxon>Fagales</taxon>
        <taxon>Myricaceae</taxon>
        <taxon>Morella</taxon>
    </lineage>
</organism>
<dbReference type="EMBL" id="RXIC02000025">
    <property type="protein sequence ID" value="KAB1205076.1"/>
    <property type="molecule type" value="Genomic_DNA"/>
</dbReference>
<dbReference type="Proteomes" id="UP000516437">
    <property type="component" value="Chromosome 7"/>
</dbReference>
<dbReference type="PANTHER" id="PTHR33116:SF86">
    <property type="entry name" value="REVERSE TRANSCRIPTASE DOMAIN-CONTAINING PROTEIN"/>
    <property type="match status" value="1"/>
</dbReference>
<sequence>MGSNKAPGPDGLPVLFYKEYWQIIGADVISMAPNAQKSIFITANTDLSSARLIRENFGFPNMSISSRHLGLPLILPRSKAVVSHDFQYRIECKISDWKGKLLCQAGRAMLIKSVVSSIPIYGMSLFLLPHPICTNIDSLLRKFWWGFKIHGNRHLYLHSWNKLCSPKSDGGLGIKKMKDLNLALISKLGWMMLSPTPQPWVKYLSAKYLKHFEFLHVEPRVSSSWAWKGILKSRPFIAQGRCFLVGNGDTIRTWMDPWIPSLPSFVPKPKNGLQRLNSASLVSHFIIASSRSWHVNLLQNTFDYLSINSIRQLHLPPAGTSDKMVWTPDTHGFFTVKSAYRQLSFNQSSILGSGPSINWKKLWRLNMHERLKVLLWKVACDILPTRHKIAQYLKSSFQGESSLWG</sequence>
<dbReference type="OrthoDB" id="1748414at2759"/>
<accession>A0A6A1UY94</accession>
<gene>
    <name evidence="1" type="ORF">CJ030_MR7G016720</name>
</gene>
<name>A0A6A1UY94_9ROSI</name>
<protein>
    <submittedName>
        <fullName evidence="1">Uncharacterized protein</fullName>
    </submittedName>
</protein>
<evidence type="ECO:0000313" key="1">
    <source>
        <dbReference type="EMBL" id="KAB1205076.1"/>
    </source>
</evidence>
<comment type="caution">
    <text evidence="1">The sequence shown here is derived from an EMBL/GenBank/DDBJ whole genome shotgun (WGS) entry which is preliminary data.</text>
</comment>
<dbReference type="AlphaFoldDB" id="A0A6A1UY94"/>
<evidence type="ECO:0000313" key="2">
    <source>
        <dbReference type="Proteomes" id="UP000516437"/>
    </source>
</evidence>
<reference evidence="1 2" key="1">
    <citation type="journal article" date="2019" name="Plant Biotechnol. J.">
        <title>The red bayberry genome and genetic basis of sex determination.</title>
        <authorList>
            <person name="Jia H.M."/>
            <person name="Jia H.J."/>
            <person name="Cai Q.L."/>
            <person name="Wang Y."/>
            <person name="Zhao H.B."/>
            <person name="Yang W.F."/>
            <person name="Wang G.Y."/>
            <person name="Li Y.H."/>
            <person name="Zhan D.L."/>
            <person name="Shen Y.T."/>
            <person name="Niu Q.F."/>
            <person name="Chang L."/>
            <person name="Qiu J."/>
            <person name="Zhao L."/>
            <person name="Xie H.B."/>
            <person name="Fu W.Y."/>
            <person name="Jin J."/>
            <person name="Li X.W."/>
            <person name="Jiao Y."/>
            <person name="Zhou C.C."/>
            <person name="Tu T."/>
            <person name="Chai C.Y."/>
            <person name="Gao J.L."/>
            <person name="Fan L.J."/>
            <person name="van de Weg E."/>
            <person name="Wang J.Y."/>
            <person name="Gao Z.S."/>
        </authorList>
    </citation>
    <scope>NUCLEOTIDE SEQUENCE [LARGE SCALE GENOMIC DNA]</scope>
    <source>
        <tissue evidence="1">Leaves</tissue>
    </source>
</reference>